<dbReference type="EMBL" id="JACGWJ010000015">
    <property type="protein sequence ID" value="KAL0367268.1"/>
    <property type="molecule type" value="Genomic_DNA"/>
</dbReference>
<proteinExistence type="predicted"/>
<evidence type="ECO:0000313" key="1">
    <source>
        <dbReference type="EMBL" id="KAL0367268.1"/>
    </source>
</evidence>
<sequence length="112" mass="12497">MDSVQGVAVSHLTPPISHLLFVDDTFIFCQASLEAMYCIRNILLTFKKVSGLKINLNKSAMVVSQNVDENRREELARVLGVTVVSKHDKYLGLPTVACCSKRELFASIKDRI</sequence>
<organism evidence="1">
    <name type="scientific">Sesamum radiatum</name>
    <name type="common">Black benniseed</name>
    <dbReference type="NCBI Taxonomy" id="300843"/>
    <lineage>
        <taxon>Eukaryota</taxon>
        <taxon>Viridiplantae</taxon>
        <taxon>Streptophyta</taxon>
        <taxon>Embryophyta</taxon>
        <taxon>Tracheophyta</taxon>
        <taxon>Spermatophyta</taxon>
        <taxon>Magnoliopsida</taxon>
        <taxon>eudicotyledons</taxon>
        <taxon>Gunneridae</taxon>
        <taxon>Pentapetalae</taxon>
        <taxon>asterids</taxon>
        <taxon>lamiids</taxon>
        <taxon>Lamiales</taxon>
        <taxon>Pedaliaceae</taxon>
        <taxon>Sesamum</taxon>
    </lineage>
</organism>
<reference evidence="1" key="1">
    <citation type="submission" date="2020-06" db="EMBL/GenBank/DDBJ databases">
        <authorList>
            <person name="Li T."/>
            <person name="Hu X."/>
            <person name="Zhang T."/>
            <person name="Song X."/>
            <person name="Zhang H."/>
            <person name="Dai N."/>
            <person name="Sheng W."/>
            <person name="Hou X."/>
            <person name="Wei L."/>
        </authorList>
    </citation>
    <scope>NUCLEOTIDE SEQUENCE</scope>
    <source>
        <strain evidence="1">G02</strain>
        <tissue evidence="1">Leaf</tissue>
    </source>
</reference>
<dbReference type="AlphaFoldDB" id="A0AAW2QJ34"/>
<evidence type="ECO:0008006" key="2">
    <source>
        <dbReference type="Google" id="ProtNLM"/>
    </source>
</evidence>
<reference evidence="1" key="2">
    <citation type="journal article" date="2024" name="Plant">
        <title>Genomic evolution and insights into agronomic trait innovations of Sesamum species.</title>
        <authorList>
            <person name="Miao H."/>
            <person name="Wang L."/>
            <person name="Qu L."/>
            <person name="Liu H."/>
            <person name="Sun Y."/>
            <person name="Le M."/>
            <person name="Wang Q."/>
            <person name="Wei S."/>
            <person name="Zheng Y."/>
            <person name="Lin W."/>
            <person name="Duan Y."/>
            <person name="Cao H."/>
            <person name="Xiong S."/>
            <person name="Wang X."/>
            <person name="Wei L."/>
            <person name="Li C."/>
            <person name="Ma Q."/>
            <person name="Ju M."/>
            <person name="Zhao R."/>
            <person name="Li G."/>
            <person name="Mu C."/>
            <person name="Tian Q."/>
            <person name="Mei H."/>
            <person name="Zhang T."/>
            <person name="Gao T."/>
            <person name="Zhang H."/>
        </authorList>
    </citation>
    <scope>NUCLEOTIDE SEQUENCE</scope>
    <source>
        <strain evidence="1">G02</strain>
    </source>
</reference>
<protein>
    <recommendedName>
        <fullName evidence="2">Reverse transcriptase domain-containing protein</fullName>
    </recommendedName>
</protein>
<accession>A0AAW2QJ34</accession>
<name>A0AAW2QJ34_SESRA</name>
<gene>
    <name evidence="1" type="ORF">Sradi_3616900</name>
</gene>
<comment type="caution">
    <text evidence="1">The sequence shown here is derived from an EMBL/GenBank/DDBJ whole genome shotgun (WGS) entry which is preliminary data.</text>
</comment>